<name>D8M834_BLAHO</name>
<dbReference type="Pfam" id="PF00071">
    <property type="entry name" value="Ras"/>
    <property type="match status" value="1"/>
</dbReference>
<protein>
    <submittedName>
        <fullName evidence="3">Uncharacterized protein</fullName>
    </submittedName>
</protein>
<dbReference type="Proteomes" id="UP000008312">
    <property type="component" value="Unassembled WGS sequence"/>
</dbReference>
<evidence type="ECO:0000313" key="4">
    <source>
        <dbReference type="Proteomes" id="UP000008312"/>
    </source>
</evidence>
<reference evidence="3" key="1">
    <citation type="submission" date="2010-02" db="EMBL/GenBank/DDBJ databases">
        <title>Sequencing and annotation of the Blastocystis hominis genome.</title>
        <authorList>
            <person name="Wincker P."/>
        </authorList>
    </citation>
    <scope>NUCLEOTIDE SEQUENCE</scope>
    <source>
        <strain evidence="3">Singapore isolate B</strain>
    </source>
</reference>
<dbReference type="PROSITE" id="PS51420">
    <property type="entry name" value="RHO"/>
    <property type="match status" value="1"/>
</dbReference>
<organism evidence="3">
    <name type="scientific">Blastocystis hominis</name>
    <dbReference type="NCBI Taxonomy" id="12968"/>
    <lineage>
        <taxon>Eukaryota</taxon>
        <taxon>Sar</taxon>
        <taxon>Stramenopiles</taxon>
        <taxon>Bigyra</taxon>
        <taxon>Opalozoa</taxon>
        <taxon>Opalinata</taxon>
        <taxon>Blastocystidae</taxon>
        <taxon>Blastocystis</taxon>
    </lineage>
</organism>
<keyword evidence="1" id="KW-0547">Nucleotide-binding</keyword>
<evidence type="ECO:0000313" key="3">
    <source>
        <dbReference type="EMBL" id="CBK24223.2"/>
    </source>
</evidence>
<dbReference type="SMART" id="SM00173">
    <property type="entry name" value="RAS"/>
    <property type="match status" value="1"/>
</dbReference>
<dbReference type="PRINTS" id="PR00449">
    <property type="entry name" value="RASTRNSFRMNG"/>
</dbReference>
<evidence type="ECO:0000256" key="1">
    <source>
        <dbReference type="ARBA" id="ARBA00022741"/>
    </source>
</evidence>
<dbReference type="NCBIfam" id="TIGR00231">
    <property type="entry name" value="small_GTP"/>
    <property type="match status" value="1"/>
</dbReference>
<dbReference type="SMART" id="SM00176">
    <property type="entry name" value="RAN"/>
    <property type="match status" value="1"/>
</dbReference>
<keyword evidence="2" id="KW-0342">GTP-binding</keyword>
<gene>
    <name evidence="3" type="ORF">GSBLH_T00003989001</name>
</gene>
<dbReference type="RefSeq" id="XP_012898271.1">
    <property type="nucleotide sequence ID" value="XM_013042817.1"/>
</dbReference>
<accession>D8M834</accession>
<dbReference type="InterPro" id="IPR005225">
    <property type="entry name" value="Small_GTP-bd"/>
</dbReference>
<dbReference type="InterPro" id="IPR027417">
    <property type="entry name" value="P-loop_NTPase"/>
</dbReference>
<dbReference type="PANTHER" id="PTHR47977">
    <property type="entry name" value="RAS-RELATED PROTEIN RAB"/>
    <property type="match status" value="1"/>
</dbReference>
<dbReference type="OrthoDB" id="191250at2759"/>
<dbReference type="FunFam" id="3.40.50.300:FF:001329">
    <property type="entry name" value="Small GTP-binding protein, putative"/>
    <property type="match status" value="1"/>
</dbReference>
<dbReference type="InterPro" id="IPR001806">
    <property type="entry name" value="Small_GTPase"/>
</dbReference>
<dbReference type="PROSITE" id="PS51419">
    <property type="entry name" value="RAB"/>
    <property type="match status" value="1"/>
</dbReference>
<dbReference type="GO" id="GO:0003924">
    <property type="term" value="F:GTPase activity"/>
    <property type="evidence" value="ECO:0007669"/>
    <property type="project" value="InterPro"/>
</dbReference>
<dbReference type="SMART" id="SM00175">
    <property type="entry name" value="RAB"/>
    <property type="match status" value="1"/>
</dbReference>
<evidence type="ECO:0000256" key="2">
    <source>
        <dbReference type="ARBA" id="ARBA00023134"/>
    </source>
</evidence>
<dbReference type="SMART" id="SM00174">
    <property type="entry name" value="RHO"/>
    <property type="match status" value="1"/>
</dbReference>
<dbReference type="InterPro" id="IPR050227">
    <property type="entry name" value="Rab"/>
</dbReference>
<dbReference type="AlphaFoldDB" id="D8M834"/>
<dbReference type="Gene3D" id="3.40.50.300">
    <property type="entry name" value="P-loop containing nucleotide triphosphate hydrolases"/>
    <property type="match status" value="1"/>
</dbReference>
<proteinExistence type="predicted"/>
<dbReference type="GeneID" id="24921037"/>
<dbReference type="PROSITE" id="PS51421">
    <property type="entry name" value="RAS"/>
    <property type="match status" value="1"/>
</dbReference>
<dbReference type="EMBL" id="FN668683">
    <property type="protein sequence ID" value="CBK24223.2"/>
    <property type="molecule type" value="Genomic_DNA"/>
</dbReference>
<dbReference type="OMA" id="ANCCIEV"/>
<dbReference type="CDD" id="cd00154">
    <property type="entry name" value="Rab"/>
    <property type="match status" value="1"/>
</dbReference>
<dbReference type="InParanoid" id="D8M834"/>
<dbReference type="GO" id="GO:0005525">
    <property type="term" value="F:GTP binding"/>
    <property type="evidence" value="ECO:0007669"/>
    <property type="project" value="UniProtKB-KW"/>
</dbReference>
<dbReference type="SUPFAM" id="SSF52540">
    <property type="entry name" value="P-loop containing nucleoside triphosphate hydrolases"/>
    <property type="match status" value="1"/>
</dbReference>
<sequence length="225" mass="24786">MGNCSGKEKSAPIDIPVDNDESKEVLPEAYKIVLLGDRAVGKSSIVKRFTENTFTAAHALTIGSAFASKDMVLQREDGEEVTVKLHIWDTAGEEQYRSVTRFFLREAVIGLLVYDVTDLDSASNMDEWLNCLLEVSPNVQVLIVGNKIDSANRKVKSEDIIHYAAANQFEAIECSAKSGENISEVFCKAAVIAYKTINAYNGSVKVIHILFCVWFQTAQNASKIS</sequence>
<keyword evidence="4" id="KW-1185">Reference proteome</keyword>